<dbReference type="AlphaFoldDB" id="A0A7C4FBV8"/>
<accession>A0A7C4FBV8</accession>
<dbReference type="PROSITE" id="PS01137">
    <property type="entry name" value="TATD_1"/>
    <property type="match status" value="1"/>
</dbReference>
<dbReference type="PANTHER" id="PTHR22642">
    <property type="entry name" value="IMIDAZOLONEPROPIONASE"/>
    <property type="match status" value="1"/>
</dbReference>
<dbReference type="Gene3D" id="3.10.310.70">
    <property type="match status" value="1"/>
</dbReference>
<dbReference type="InterPro" id="IPR013108">
    <property type="entry name" value="Amidohydro_3"/>
</dbReference>
<dbReference type="Pfam" id="PF07969">
    <property type="entry name" value="Amidohydro_3"/>
    <property type="match status" value="1"/>
</dbReference>
<dbReference type="InterPro" id="IPR033932">
    <property type="entry name" value="YtcJ-like"/>
</dbReference>
<organism evidence="2">
    <name type="scientific">Ignisphaera aggregans</name>
    <dbReference type="NCBI Taxonomy" id="334771"/>
    <lineage>
        <taxon>Archaea</taxon>
        <taxon>Thermoproteota</taxon>
        <taxon>Thermoprotei</taxon>
        <taxon>Desulfurococcales</taxon>
        <taxon>Desulfurococcaceae</taxon>
        <taxon>Ignisphaera</taxon>
    </lineage>
</organism>
<evidence type="ECO:0000313" key="2">
    <source>
        <dbReference type="EMBL" id="HGI87298.1"/>
    </source>
</evidence>
<dbReference type="SUPFAM" id="SSF51338">
    <property type="entry name" value="Composite domain of metallo-dependent hydrolases"/>
    <property type="match status" value="1"/>
</dbReference>
<keyword evidence="2" id="KW-0378">Hydrolase</keyword>
<dbReference type="CDD" id="cd01300">
    <property type="entry name" value="YtcJ_like"/>
    <property type="match status" value="1"/>
</dbReference>
<dbReference type="InterPro" id="IPR011059">
    <property type="entry name" value="Metal-dep_hydrolase_composite"/>
</dbReference>
<dbReference type="Gene3D" id="2.30.40.10">
    <property type="entry name" value="Urease, subunit C, domain 1"/>
    <property type="match status" value="1"/>
</dbReference>
<dbReference type="PANTHER" id="PTHR22642:SF2">
    <property type="entry name" value="PROTEIN LONG AFTER FAR-RED 3"/>
    <property type="match status" value="1"/>
</dbReference>
<comment type="caution">
    <text evidence="2">The sequence shown here is derived from an EMBL/GenBank/DDBJ whole genome shotgun (WGS) entry which is preliminary data.</text>
</comment>
<dbReference type="InterPro" id="IPR032466">
    <property type="entry name" value="Metal_Hydrolase"/>
</dbReference>
<dbReference type="InterPro" id="IPR018228">
    <property type="entry name" value="DNase_TatD-rel_CS"/>
</dbReference>
<dbReference type="GO" id="GO:0016810">
    <property type="term" value="F:hydrolase activity, acting on carbon-nitrogen (but not peptide) bonds"/>
    <property type="evidence" value="ECO:0007669"/>
    <property type="project" value="InterPro"/>
</dbReference>
<dbReference type="EMBL" id="DTFF01000023">
    <property type="protein sequence ID" value="HGI87298.1"/>
    <property type="molecule type" value="Genomic_DNA"/>
</dbReference>
<dbReference type="SUPFAM" id="SSF51556">
    <property type="entry name" value="Metallo-dependent hydrolases"/>
    <property type="match status" value="1"/>
</dbReference>
<reference evidence="2" key="1">
    <citation type="journal article" date="2020" name="mSystems">
        <title>Genome- and Community-Level Interaction Insights into Carbon Utilization and Element Cycling Functions of Hydrothermarchaeota in Hydrothermal Sediment.</title>
        <authorList>
            <person name="Zhou Z."/>
            <person name="Liu Y."/>
            <person name="Xu W."/>
            <person name="Pan J."/>
            <person name="Luo Z.H."/>
            <person name="Li M."/>
        </authorList>
    </citation>
    <scope>NUCLEOTIDE SEQUENCE [LARGE SCALE GENOMIC DNA]</scope>
    <source>
        <strain evidence="2">SpSt-732</strain>
    </source>
</reference>
<feature type="domain" description="Amidohydrolase 3" evidence="1">
    <location>
        <begin position="51"/>
        <end position="524"/>
    </location>
</feature>
<sequence>MPLAFVNGNVYVSFKPLRKVEALVVDDSSGRVVYVGSSAGAKRVVEALGGEVVDLSGKSVLPGFVDSHAHLDQLGMELNMLDFHGVKSVEELKQRLLEYSRRAETLWIMGFGWDQELFKEKRLPTRWDLDEVVSRRPVILVRVCMHVAVLNSRAIEIAGVENLDSPNVLRDARGVATGVVREEVLEYVKKKIVESLSVEDYKKYIVDATRHMASQGVTTVGFMGCNINALKALTELWAEKRLPIRVRVYIDGAASWDAVEALERVGLRTGFGDDFLRIMGIRVHADGSLGARTAWLSKPYADDSTTCGRPDIDLRDLKALVRKVHGARLQMSVHGIGDRAIDMVLDAYREIGGVGRARHRVEHASVVREDQVREFAKLGIVVSVHPQFITSDWWAKQRLGSERLKWLYPVRTLVESGVVIGFGSDSPVETPNPWLSIYSAVTRGVFEGVPHAKETESESISVLEALHIHTYGSAYIMHEEANLGTLEVGKLADFIVVDRDPLTIEPRELKSIRVLETYISGKRVWPWS</sequence>
<proteinExistence type="predicted"/>
<dbReference type="Gene3D" id="3.20.20.140">
    <property type="entry name" value="Metal-dependent hydrolases"/>
    <property type="match status" value="1"/>
</dbReference>
<evidence type="ECO:0000259" key="1">
    <source>
        <dbReference type="Pfam" id="PF07969"/>
    </source>
</evidence>
<protein>
    <submittedName>
        <fullName evidence="2">Amidohydrolase</fullName>
    </submittedName>
</protein>
<name>A0A7C4FBV8_9CREN</name>
<gene>
    <name evidence="2" type="ORF">ENV14_02725</name>
</gene>